<dbReference type="AlphaFoldDB" id="A0A9P4TZN2"/>
<feature type="compositionally biased region" description="Polar residues" evidence="1">
    <location>
        <begin position="100"/>
        <end position="120"/>
    </location>
</feature>
<dbReference type="Proteomes" id="UP000800235">
    <property type="component" value="Unassembled WGS sequence"/>
</dbReference>
<evidence type="ECO:0000313" key="3">
    <source>
        <dbReference type="Proteomes" id="UP000800235"/>
    </source>
</evidence>
<organism evidence="2 3">
    <name type="scientific">Tothia fuscella</name>
    <dbReference type="NCBI Taxonomy" id="1048955"/>
    <lineage>
        <taxon>Eukaryota</taxon>
        <taxon>Fungi</taxon>
        <taxon>Dikarya</taxon>
        <taxon>Ascomycota</taxon>
        <taxon>Pezizomycotina</taxon>
        <taxon>Dothideomycetes</taxon>
        <taxon>Pleosporomycetidae</taxon>
        <taxon>Venturiales</taxon>
        <taxon>Cylindrosympodiaceae</taxon>
        <taxon>Tothia</taxon>
    </lineage>
</organism>
<feature type="region of interest" description="Disordered" evidence="1">
    <location>
        <begin position="100"/>
        <end position="129"/>
    </location>
</feature>
<feature type="region of interest" description="Disordered" evidence="1">
    <location>
        <begin position="1"/>
        <end position="48"/>
    </location>
</feature>
<gene>
    <name evidence="2" type="ORF">EJ08DRAFT_108612</name>
</gene>
<proteinExistence type="predicted"/>
<reference evidence="2" key="1">
    <citation type="journal article" date="2020" name="Stud. Mycol.">
        <title>101 Dothideomycetes genomes: a test case for predicting lifestyles and emergence of pathogens.</title>
        <authorList>
            <person name="Haridas S."/>
            <person name="Albert R."/>
            <person name="Binder M."/>
            <person name="Bloem J."/>
            <person name="Labutti K."/>
            <person name="Salamov A."/>
            <person name="Andreopoulos B."/>
            <person name="Baker S."/>
            <person name="Barry K."/>
            <person name="Bills G."/>
            <person name="Bluhm B."/>
            <person name="Cannon C."/>
            <person name="Castanera R."/>
            <person name="Culley D."/>
            <person name="Daum C."/>
            <person name="Ezra D."/>
            <person name="Gonzalez J."/>
            <person name="Henrissat B."/>
            <person name="Kuo A."/>
            <person name="Liang C."/>
            <person name="Lipzen A."/>
            <person name="Lutzoni F."/>
            <person name="Magnuson J."/>
            <person name="Mondo S."/>
            <person name="Nolan M."/>
            <person name="Ohm R."/>
            <person name="Pangilinan J."/>
            <person name="Park H.-J."/>
            <person name="Ramirez L."/>
            <person name="Alfaro M."/>
            <person name="Sun H."/>
            <person name="Tritt A."/>
            <person name="Yoshinaga Y."/>
            <person name="Zwiers L.-H."/>
            <person name="Turgeon B."/>
            <person name="Goodwin S."/>
            <person name="Spatafora J."/>
            <person name="Crous P."/>
            <person name="Grigoriev I."/>
        </authorList>
    </citation>
    <scope>NUCLEOTIDE SEQUENCE</scope>
    <source>
        <strain evidence="2">CBS 130266</strain>
    </source>
</reference>
<protein>
    <submittedName>
        <fullName evidence="2">Uncharacterized protein</fullName>
    </submittedName>
</protein>
<keyword evidence="3" id="KW-1185">Reference proteome</keyword>
<sequence length="281" mass="30851">MHNMPGRSSMHGDDRDRYSYNSAMPNDMYGVPPPPPHGHMNSSFSHSHDSLPCGGGPDYFSMPHMGRSYSYSAGMRPGSPLPRSPQYGFGPPSCEATSFRPSNFSVTNLGPSDFGSSNHGPPTLGPPAFGSSSYGLSNYGRSGSYMGQESHYNSEGEVEDYVRKTNLSVQIANSHITPQSQYAQLQPKVCWSGRCPDAFRNAKTIEQISCLGSTAIDDILSSYQLPTDLRAFKLTSSREVTPRVAKQAKLCTLYDFLGAVQLAIYERCAFRAWKKKALLEY</sequence>
<comment type="caution">
    <text evidence="2">The sequence shown here is derived from an EMBL/GenBank/DDBJ whole genome shotgun (WGS) entry which is preliminary data.</text>
</comment>
<evidence type="ECO:0000313" key="2">
    <source>
        <dbReference type="EMBL" id="KAF2432694.1"/>
    </source>
</evidence>
<dbReference type="OrthoDB" id="5389823at2759"/>
<name>A0A9P4TZN2_9PEZI</name>
<evidence type="ECO:0000256" key="1">
    <source>
        <dbReference type="SAM" id="MobiDB-lite"/>
    </source>
</evidence>
<dbReference type="EMBL" id="MU007024">
    <property type="protein sequence ID" value="KAF2432694.1"/>
    <property type="molecule type" value="Genomic_DNA"/>
</dbReference>
<accession>A0A9P4TZN2</accession>